<reference evidence="2" key="1">
    <citation type="submission" date="2017-09" db="EMBL/GenBank/DDBJ databases">
        <title>Polyketide synthases of a Diaporthe helianthi virulent isolate.</title>
        <authorList>
            <person name="Baroncelli R."/>
        </authorList>
    </citation>
    <scope>NUCLEOTIDE SEQUENCE [LARGE SCALE GENOMIC DNA]</scope>
    <source>
        <strain evidence="2">7/96</strain>
    </source>
</reference>
<protein>
    <submittedName>
        <fullName evidence="2">Uncharacterized protein</fullName>
    </submittedName>
</protein>
<evidence type="ECO:0000313" key="2">
    <source>
        <dbReference type="EMBL" id="POS77794.1"/>
    </source>
</evidence>
<sequence length="432" mass="50974">MCIFGCWIRNRRKQQRLLEESKRREQQRLLEESKRREQQRILEERKRREAERRIQREKQDCEHARVLHLTLRELQRTMDPLIAAQSYNNRFCPLTRLPEELLLEILDFLHGDKVTACDSDHDIYEFPHAYQQRLWSQDPGERRCLGQQGSVQLCEHVRITWANIKAHIDDWRLRQQQCQRNGAAVRDNWQTCIDSFNIECHDPSHDMRCMASQAPIWPRARLATDYDLMFGIGPSVVVLDLEWTPHGRLDTLAPTADERIPASELRTLFRGFRQLGPANILYPPSHPDTLPEMACFTPSYPIYYETGEVEVVDSQKTLPPSKEYYHFHTLHRGQGIMTRSQTIDISSHYLIDSGRTGIASQCLRVTYKKSIRICPITSLVDPTVKLVPSHHWLHAMDTRTYPNQQARNFRPQCMDESCVNYYRRMKDYEICR</sequence>
<dbReference type="OrthoDB" id="3692147at2759"/>
<proteinExistence type="predicted"/>
<feature type="coiled-coil region" evidence="1">
    <location>
        <begin position="40"/>
        <end position="67"/>
    </location>
</feature>
<dbReference type="InParanoid" id="A0A2P5I5Q3"/>
<comment type="caution">
    <text evidence="2">The sequence shown here is derived from an EMBL/GenBank/DDBJ whole genome shotgun (WGS) entry which is preliminary data.</text>
</comment>
<organism evidence="2 3">
    <name type="scientific">Diaporthe helianthi</name>
    <dbReference type="NCBI Taxonomy" id="158607"/>
    <lineage>
        <taxon>Eukaryota</taxon>
        <taxon>Fungi</taxon>
        <taxon>Dikarya</taxon>
        <taxon>Ascomycota</taxon>
        <taxon>Pezizomycotina</taxon>
        <taxon>Sordariomycetes</taxon>
        <taxon>Sordariomycetidae</taxon>
        <taxon>Diaporthales</taxon>
        <taxon>Diaporthaceae</taxon>
        <taxon>Diaporthe</taxon>
    </lineage>
</organism>
<evidence type="ECO:0000256" key="1">
    <source>
        <dbReference type="SAM" id="Coils"/>
    </source>
</evidence>
<accession>A0A2P5I5Q3</accession>
<keyword evidence="1" id="KW-0175">Coiled coil</keyword>
<dbReference type="STRING" id="158607.A0A2P5I5Q3"/>
<dbReference type="AlphaFoldDB" id="A0A2P5I5Q3"/>
<keyword evidence="3" id="KW-1185">Reference proteome</keyword>
<evidence type="ECO:0000313" key="3">
    <source>
        <dbReference type="Proteomes" id="UP000094444"/>
    </source>
</evidence>
<dbReference type="Proteomes" id="UP000094444">
    <property type="component" value="Unassembled WGS sequence"/>
</dbReference>
<dbReference type="EMBL" id="MAVT02000239">
    <property type="protein sequence ID" value="POS77794.1"/>
    <property type="molecule type" value="Genomic_DNA"/>
</dbReference>
<name>A0A2P5I5Q3_DIAHE</name>
<gene>
    <name evidence="2" type="ORF">DHEL01_v203800</name>
</gene>